<evidence type="ECO:0000256" key="1">
    <source>
        <dbReference type="SAM" id="MobiDB-lite"/>
    </source>
</evidence>
<feature type="compositionally biased region" description="Basic and acidic residues" evidence="1">
    <location>
        <begin position="1"/>
        <end position="10"/>
    </location>
</feature>
<organism evidence="2 3">
    <name type="scientific">Daphnia magna</name>
    <dbReference type="NCBI Taxonomy" id="35525"/>
    <lineage>
        <taxon>Eukaryota</taxon>
        <taxon>Metazoa</taxon>
        <taxon>Ecdysozoa</taxon>
        <taxon>Arthropoda</taxon>
        <taxon>Crustacea</taxon>
        <taxon>Branchiopoda</taxon>
        <taxon>Diplostraca</taxon>
        <taxon>Cladocera</taxon>
        <taxon>Anomopoda</taxon>
        <taxon>Daphniidae</taxon>
        <taxon>Daphnia</taxon>
    </lineage>
</organism>
<reference evidence="2 3" key="1">
    <citation type="journal article" date="2023" name="Nucleic Acids Res.">
        <title>The hologenome of Daphnia magna reveals possible DNA methylation and microbiome-mediated evolution of the host genome.</title>
        <authorList>
            <person name="Chaturvedi A."/>
            <person name="Li X."/>
            <person name="Dhandapani V."/>
            <person name="Marshall H."/>
            <person name="Kissane S."/>
            <person name="Cuenca-Cambronero M."/>
            <person name="Asole G."/>
            <person name="Calvet F."/>
            <person name="Ruiz-Romero M."/>
            <person name="Marangio P."/>
            <person name="Guigo R."/>
            <person name="Rago D."/>
            <person name="Mirbahai L."/>
            <person name="Eastwood N."/>
            <person name="Colbourne J.K."/>
            <person name="Zhou J."/>
            <person name="Mallon E."/>
            <person name="Orsini L."/>
        </authorList>
    </citation>
    <scope>NUCLEOTIDE SEQUENCE [LARGE SCALE GENOMIC DNA]</scope>
    <source>
        <strain evidence="2">LRV0_1</strain>
    </source>
</reference>
<evidence type="ECO:0000313" key="3">
    <source>
        <dbReference type="Proteomes" id="UP001234178"/>
    </source>
</evidence>
<feature type="region of interest" description="Disordered" evidence="1">
    <location>
        <begin position="1"/>
        <end position="46"/>
    </location>
</feature>
<accession>A0ABR0AYE2</accession>
<protein>
    <submittedName>
        <fullName evidence="2">Uncharacterized protein</fullName>
    </submittedName>
</protein>
<gene>
    <name evidence="2" type="ORF">OUZ56_023017</name>
</gene>
<evidence type="ECO:0000313" key="2">
    <source>
        <dbReference type="EMBL" id="KAK4030059.1"/>
    </source>
</evidence>
<feature type="region of interest" description="Disordered" evidence="1">
    <location>
        <begin position="61"/>
        <end position="84"/>
    </location>
</feature>
<feature type="compositionally biased region" description="Basic and acidic residues" evidence="1">
    <location>
        <begin position="65"/>
        <end position="84"/>
    </location>
</feature>
<dbReference type="EMBL" id="JAOYFB010000039">
    <property type="protein sequence ID" value="KAK4030059.1"/>
    <property type="molecule type" value="Genomic_DNA"/>
</dbReference>
<dbReference type="Proteomes" id="UP001234178">
    <property type="component" value="Unassembled WGS sequence"/>
</dbReference>
<comment type="caution">
    <text evidence="2">The sequence shown here is derived from an EMBL/GenBank/DDBJ whole genome shotgun (WGS) entry which is preliminary data.</text>
</comment>
<sequence>MQEEPVKYGQEKQGPLERNNLRQENITRQTCSSTCSSRAGRWRGPTGVYKEKRWRLDLQVARGFAQEKEKKKKRENKERERERS</sequence>
<keyword evidence="3" id="KW-1185">Reference proteome</keyword>
<proteinExistence type="predicted"/>
<name>A0ABR0AYE2_9CRUS</name>